<dbReference type="GO" id="GO:0003954">
    <property type="term" value="F:NADH dehydrogenase activity"/>
    <property type="evidence" value="ECO:0007669"/>
    <property type="project" value="TreeGrafter"/>
</dbReference>
<dbReference type="InterPro" id="IPR003918">
    <property type="entry name" value="NADH_UbQ_OxRdtase"/>
</dbReference>
<keyword evidence="6 16" id="KW-0679">Respiratory chain</keyword>
<dbReference type="GO" id="GO:0031966">
    <property type="term" value="C:mitochondrial membrane"/>
    <property type="evidence" value="ECO:0007669"/>
    <property type="project" value="UniProtKB-SubCell"/>
</dbReference>
<geneLocation type="mitochondrion" evidence="18"/>
<gene>
    <name evidence="18" type="primary">ND4</name>
</gene>
<dbReference type="PANTHER" id="PTHR43507">
    <property type="entry name" value="NADH-UBIQUINONE OXIDOREDUCTASE CHAIN 4"/>
    <property type="match status" value="1"/>
</dbReference>
<evidence type="ECO:0000256" key="14">
    <source>
        <dbReference type="ARBA" id="ARBA00023136"/>
    </source>
</evidence>
<keyword evidence="5 16" id="KW-0813">Transport</keyword>
<proteinExistence type="inferred from homology"/>
<comment type="catalytic activity">
    <reaction evidence="15 16">
        <text>a ubiquinone + NADH + 5 H(+)(in) = a ubiquinol + NAD(+) + 4 H(+)(out)</text>
        <dbReference type="Rhea" id="RHEA:29091"/>
        <dbReference type="Rhea" id="RHEA-COMP:9565"/>
        <dbReference type="Rhea" id="RHEA-COMP:9566"/>
        <dbReference type="ChEBI" id="CHEBI:15378"/>
        <dbReference type="ChEBI" id="CHEBI:16389"/>
        <dbReference type="ChEBI" id="CHEBI:17976"/>
        <dbReference type="ChEBI" id="CHEBI:57540"/>
        <dbReference type="ChEBI" id="CHEBI:57945"/>
        <dbReference type="EC" id="7.1.1.2"/>
    </reaction>
</comment>
<feature type="transmembrane region" description="Helical" evidence="16">
    <location>
        <begin position="289"/>
        <end position="311"/>
    </location>
</feature>
<feature type="transmembrane region" description="Helical" evidence="16">
    <location>
        <begin position="203"/>
        <end position="224"/>
    </location>
</feature>
<evidence type="ECO:0000256" key="2">
    <source>
        <dbReference type="ARBA" id="ARBA00009025"/>
    </source>
</evidence>
<evidence type="ECO:0000256" key="15">
    <source>
        <dbReference type="ARBA" id="ARBA00049551"/>
    </source>
</evidence>
<dbReference type="EMBL" id="MN970216">
    <property type="protein sequence ID" value="QKV49089.1"/>
    <property type="molecule type" value="Genomic_DNA"/>
</dbReference>
<dbReference type="GO" id="GO:0048039">
    <property type="term" value="F:ubiquinone binding"/>
    <property type="evidence" value="ECO:0007669"/>
    <property type="project" value="TreeGrafter"/>
</dbReference>
<evidence type="ECO:0000256" key="11">
    <source>
        <dbReference type="ARBA" id="ARBA00023027"/>
    </source>
</evidence>
<evidence type="ECO:0000256" key="12">
    <source>
        <dbReference type="ARBA" id="ARBA00023075"/>
    </source>
</evidence>
<evidence type="ECO:0000256" key="3">
    <source>
        <dbReference type="ARBA" id="ARBA00012944"/>
    </source>
</evidence>
<dbReference type="EC" id="7.1.1.2" evidence="3 16"/>
<dbReference type="PANTHER" id="PTHR43507:SF20">
    <property type="entry name" value="NADH-UBIQUINONE OXIDOREDUCTASE CHAIN 4"/>
    <property type="match status" value="1"/>
</dbReference>
<keyword evidence="7 16" id="KW-0812">Transmembrane</keyword>
<comment type="similarity">
    <text evidence="2 16">Belongs to the complex I subunit 4 family.</text>
</comment>
<feature type="transmembrane region" description="Helical" evidence="16">
    <location>
        <begin position="159"/>
        <end position="182"/>
    </location>
</feature>
<evidence type="ECO:0000313" key="18">
    <source>
        <dbReference type="EMBL" id="QKV49089.1"/>
    </source>
</evidence>
<evidence type="ECO:0000256" key="13">
    <source>
        <dbReference type="ARBA" id="ARBA00023128"/>
    </source>
</evidence>
<evidence type="ECO:0000256" key="4">
    <source>
        <dbReference type="ARBA" id="ARBA00021006"/>
    </source>
</evidence>
<dbReference type="InterPro" id="IPR001750">
    <property type="entry name" value="ND/Mrp_TM"/>
</dbReference>
<keyword evidence="14 16" id="KW-0472">Membrane</keyword>
<keyword evidence="10 16" id="KW-1133">Transmembrane helix</keyword>
<name>A0A7D4X0K8_9BILA</name>
<protein>
    <recommendedName>
        <fullName evidence="4 16">NADH-ubiquinone oxidoreductase chain 4</fullName>
        <ecNumber evidence="3 16">7.1.1.2</ecNumber>
    </recommendedName>
</protein>
<feature type="transmembrane region" description="Helical" evidence="16">
    <location>
        <begin position="402"/>
        <end position="426"/>
    </location>
</feature>
<keyword evidence="12 16" id="KW-0830">Ubiquinone</keyword>
<feature type="transmembrane region" description="Helical" evidence="16">
    <location>
        <begin position="79"/>
        <end position="95"/>
    </location>
</feature>
<keyword evidence="8" id="KW-1278">Translocase</keyword>
<dbReference type="GO" id="GO:0015990">
    <property type="term" value="P:electron transport coupled proton transport"/>
    <property type="evidence" value="ECO:0007669"/>
    <property type="project" value="TreeGrafter"/>
</dbReference>
<evidence type="ECO:0000256" key="8">
    <source>
        <dbReference type="ARBA" id="ARBA00022967"/>
    </source>
</evidence>
<feature type="transmembrane region" description="Helical" evidence="16">
    <location>
        <begin position="52"/>
        <end position="72"/>
    </location>
</feature>
<evidence type="ECO:0000256" key="10">
    <source>
        <dbReference type="ARBA" id="ARBA00022989"/>
    </source>
</evidence>
<feature type="transmembrane region" description="Helical" evidence="16">
    <location>
        <begin position="12"/>
        <end position="32"/>
    </location>
</feature>
<keyword evidence="11 16" id="KW-0520">NAD</keyword>
<dbReference type="GO" id="GO:0042773">
    <property type="term" value="P:ATP synthesis coupled electron transport"/>
    <property type="evidence" value="ECO:0007669"/>
    <property type="project" value="InterPro"/>
</dbReference>
<feature type="transmembrane region" description="Helical" evidence="16">
    <location>
        <begin position="131"/>
        <end position="153"/>
    </location>
</feature>
<evidence type="ECO:0000256" key="6">
    <source>
        <dbReference type="ARBA" id="ARBA00022660"/>
    </source>
</evidence>
<feature type="transmembrane region" description="Helical" evidence="16">
    <location>
        <begin position="236"/>
        <end position="253"/>
    </location>
</feature>
<feature type="transmembrane region" description="Helical" evidence="16">
    <location>
        <begin position="354"/>
        <end position="381"/>
    </location>
</feature>
<evidence type="ECO:0000256" key="9">
    <source>
        <dbReference type="ARBA" id="ARBA00022982"/>
    </source>
</evidence>
<evidence type="ECO:0000259" key="17">
    <source>
        <dbReference type="Pfam" id="PF00361"/>
    </source>
</evidence>
<feature type="transmembrane region" description="Helical" evidence="16">
    <location>
        <begin position="323"/>
        <end position="342"/>
    </location>
</feature>
<reference evidence="18" key="1">
    <citation type="journal article" date="2020" name="Mitochondrial DNA Part B Resour">
        <title>Complete mitochondrial genome of the marine monogonont rotifer Proales similis (Rotifera, Proalidae).</title>
        <authorList>
            <person name="Choi B.-S."/>
            <person name="Lee Y.H."/>
            <person name="Lee J.-S."/>
            <person name="Yamade T."/>
            <person name="Hagiwara A."/>
            <person name="Lee J.-S."/>
        </authorList>
    </citation>
    <scope>NUCLEOTIDE SEQUENCE</scope>
</reference>
<dbReference type="GO" id="GO:0008137">
    <property type="term" value="F:NADH dehydrogenase (ubiquinone) activity"/>
    <property type="evidence" value="ECO:0007669"/>
    <property type="project" value="UniProtKB-UniRule"/>
</dbReference>
<sequence length="427" mass="49353">MLVLFFSVLPLLLYSSPCLFLILSFLFIYYSTLVSSYFNFDFFTEFLYLDSFSYFLVYLTFLVLFFSYFYALPFNPSKLVSLSVVVLLVCCFYVFSTSNLFLLYLSYEASLVPIIYIIIKWGSYPERSLASFMLLAYTAVLSFPFIYVLFYIFSFCGTLFFYSSSFTLSFFMTLLAFLTFSVKLPIYGLHFWLPMAHVEAPTFGSMILAGVLLKLGGAGLFRMSSYMDMFALKTTLFSYFLVYLVYSTLVCCIQSDFKRIVAYSSVSHMMCLPLSYVVCSHLSDKAFYLIMFFHGVSSPLLFSIVGTIYSYYGTRQLVALRGLLVVSPLFSLILVFAFLYTMSTPPFPSFIGEVFFFISSYYVTFYSVFFLFFFAFLSMVYNINWLSSIVFSSYSSSSTFSVNYFTFYTTFFPVVLSLPMLVYISYM</sequence>
<comment type="subcellular location">
    <subcellularLocation>
        <location evidence="1 16">Mitochondrion membrane</location>
        <topology evidence="1 16">Multi-pass membrane protein</topology>
    </subcellularLocation>
</comment>
<dbReference type="AlphaFoldDB" id="A0A7D4X0K8"/>
<evidence type="ECO:0000256" key="1">
    <source>
        <dbReference type="ARBA" id="ARBA00004225"/>
    </source>
</evidence>
<comment type="function">
    <text evidence="16">Core subunit of the mitochondrial membrane respiratory chain NADH dehydrogenase (Complex I) which catalyzes electron transfer from NADH through the respiratory chain, using ubiquinone as an electron acceptor. Essential for the catalytic activity and assembly of complex I.</text>
</comment>
<accession>A0A7D4X0K8</accession>
<evidence type="ECO:0000256" key="7">
    <source>
        <dbReference type="ARBA" id="ARBA00022692"/>
    </source>
</evidence>
<keyword evidence="9 16" id="KW-0249">Electron transport</keyword>
<evidence type="ECO:0000256" key="5">
    <source>
        <dbReference type="ARBA" id="ARBA00022448"/>
    </source>
</evidence>
<feature type="domain" description="NADH:quinone oxidoreductase/Mrp antiporter transmembrane" evidence="17">
    <location>
        <begin position="98"/>
        <end position="374"/>
    </location>
</feature>
<organism evidence="18">
    <name type="scientific">Proales similis</name>
    <dbReference type="NCBI Taxonomy" id="360698"/>
    <lineage>
        <taxon>Eukaryota</taxon>
        <taxon>Metazoa</taxon>
        <taxon>Spiralia</taxon>
        <taxon>Gnathifera</taxon>
        <taxon>Rotifera</taxon>
        <taxon>Eurotatoria</taxon>
        <taxon>Monogononta</taxon>
        <taxon>Pseudotrocha</taxon>
        <taxon>Ploima</taxon>
        <taxon>Proalidae</taxon>
        <taxon>Proales</taxon>
    </lineage>
</organism>
<feature type="transmembrane region" description="Helical" evidence="16">
    <location>
        <begin position="101"/>
        <end position="119"/>
    </location>
</feature>
<evidence type="ECO:0000256" key="16">
    <source>
        <dbReference type="RuleBase" id="RU003297"/>
    </source>
</evidence>
<dbReference type="Pfam" id="PF00361">
    <property type="entry name" value="Proton_antipo_M"/>
    <property type="match status" value="1"/>
</dbReference>
<dbReference type="PRINTS" id="PR01437">
    <property type="entry name" value="NUOXDRDTASE4"/>
</dbReference>
<keyword evidence="13 16" id="KW-0496">Mitochondrion</keyword>